<dbReference type="Proteomes" id="UP000419743">
    <property type="component" value="Unassembled WGS sequence"/>
</dbReference>
<dbReference type="SUPFAM" id="SSF53335">
    <property type="entry name" value="S-adenosyl-L-methionine-dependent methyltransferases"/>
    <property type="match status" value="1"/>
</dbReference>
<accession>A0A7M4DPB2</accession>
<dbReference type="GO" id="GO:0032259">
    <property type="term" value="P:methylation"/>
    <property type="evidence" value="ECO:0007669"/>
    <property type="project" value="UniProtKB-KW"/>
</dbReference>
<dbReference type="RefSeq" id="WP_156742625.1">
    <property type="nucleotide sequence ID" value="NZ_CACRYJ010000058.1"/>
</dbReference>
<comment type="caution">
    <text evidence="2">The sequence shown here is derived from an EMBL/GenBank/DDBJ whole genome shotgun (WGS) entry which is preliminary data.</text>
</comment>
<feature type="domain" description="Methyltransferase" evidence="1">
    <location>
        <begin position="44"/>
        <end position="136"/>
    </location>
</feature>
<dbReference type="Gene3D" id="3.40.50.150">
    <property type="entry name" value="Vaccinia Virus protein VP39"/>
    <property type="match status" value="1"/>
</dbReference>
<keyword evidence="2" id="KW-0489">Methyltransferase</keyword>
<keyword evidence="3" id="KW-1185">Reference proteome</keyword>
<dbReference type="GO" id="GO:0043770">
    <property type="term" value="F:demethylmenaquinone methyltransferase activity"/>
    <property type="evidence" value="ECO:0007669"/>
    <property type="project" value="UniProtKB-EC"/>
</dbReference>
<evidence type="ECO:0000313" key="2">
    <source>
        <dbReference type="EMBL" id="VZO39298.1"/>
    </source>
</evidence>
<reference evidence="2 3" key="1">
    <citation type="submission" date="2019-11" db="EMBL/GenBank/DDBJ databases">
        <authorList>
            <person name="Criscuolo A."/>
        </authorList>
    </citation>
    <scope>NUCLEOTIDE SEQUENCE [LARGE SCALE GENOMIC DNA]</scope>
    <source>
        <strain evidence="2">CIP111667</strain>
    </source>
</reference>
<dbReference type="InterPro" id="IPR041698">
    <property type="entry name" value="Methyltransf_25"/>
</dbReference>
<proteinExistence type="predicted"/>
<evidence type="ECO:0000259" key="1">
    <source>
        <dbReference type="Pfam" id="PF13649"/>
    </source>
</evidence>
<sequence length="263" mass="27589">MAQEPESRSPVDVAREYEEAVSPIVAPFVAALIDAARIPVGGSVLDLICATGVATRAAAEAAGPMGRVAGLDDDQNLLDVAADHRGLVIEWVQAQPDALPFPSRTFDRVISQQGLQRIPDLRVSVEEACRVLRVDGGFAATVWLPPDRNPFFAAEARAIAAVAGPEALAGIEDLPDRLALVAHELRAGGLVEVTTAEVTATVDLPADEGFIADHLATSYWARDLDAAGRAEAAAAVLADLAEHRTNAGTVRLPFVSAVVHAFP</sequence>
<dbReference type="InterPro" id="IPR029063">
    <property type="entry name" value="SAM-dependent_MTases_sf"/>
</dbReference>
<protein>
    <submittedName>
        <fullName evidence="2">Demethylmenaquinone methyltransferase</fullName>
        <ecNumber evidence="2">2.1.1.163</ecNumber>
    </submittedName>
</protein>
<organism evidence="2 3">
    <name type="scientific">Occultella aeris</name>
    <dbReference type="NCBI Taxonomy" id="2761496"/>
    <lineage>
        <taxon>Bacteria</taxon>
        <taxon>Bacillati</taxon>
        <taxon>Actinomycetota</taxon>
        <taxon>Actinomycetes</taxon>
        <taxon>Micrococcales</taxon>
        <taxon>Ruaniaceae</taxon>
        <taxon>Occultella</taxon>
    </lineage>
</organism>
<dbReference type="PANTHER" id="PTHR43591:SF24">
    <property type="entry name" value="2-METHOXY-6-POLYPRENYL-1,4-BENZOQUINOL METHYLASE, MITOCHONDRIAL"/>
    <property type="match status" value="1"/>
</dbReference>
<dbReference type="PANTHER" id="PTHR43591">
    <property type="entry name" value="METHYLTRANSFERASE"/>
    <property type="match status" value="1"/>
</dbReference>
<dbReference type="Pfam" id="PF13649">
    <property type="entry name" value="Methyltransf_25"/>
    <property type="match status" value="1"/>
</dbReference>
<dbReference type="AlphaFoldDB" id="A0A7M4DPB2"/>
<keyword evidence="2" id="KW-0808">Transferase</keyword>
<name>A0A7M4DPB2_9MICO</name>
<evidence type="ECO:0000313" key="3">
    <source>
        <dbReference type="Proteomes" id="UP000419743"/>
    </source>
</evidence>
<gene>
    <name evidence="2" type="primary">ubiE_3</name>
    <name evidence="2" type="ORF">HALOF300_03994</name>
</gene>
<dbReference type="EMBL" id="CACRYJ010000058">
    <property type="protein sequence ID" value="VZO39298.1"/>
    <property type="molecule type" value="Genomic_DNA"/>
</dbReference>
<dbReference type="EC" id="2.1.1.163" evidence="2"/>